<sequence length="88" mass="9272">MSLSVKALHPDPWRSFAATHRVGDTLPGTVAKIVPFGVFVRLAPGVQGLAHGHGPANPERAVATGDAVRATLLGVDLVRRRISLSLDE</sequence>
<reference evidence="2 3" key="1">
    <citation type="submission" date="2024-03" db="EMBL/GenBank/DDBJ databases">
        <title>Novel Streptomyces species of biotechnological and ecological value are a feature of Machair soil.</title>
        <authorList>
            <person name="Prole J.R."/>
            <person name="Goodfellow M."/>
            <person name="Allenby N."/>
            <person name="Ward A.C."/>
        </authorList>
    </citation>
    <scope>NUCLEOTIDE SEQUENCE [LARGE SCALE GENOMIC DNA]</scope>
    <source>
        <strain evidence="2 3">MS1.HAVA.3</strain>
    </source>
</reference>
<dbReference type="InterPro" id="IPR012340">
    <property type="entry name" value="NA-bd_OB-fold"/>
</dbReference>
<keyword evidence="3" id="KW-1185">Reference proteome</keyword>
<name>A0ABU8TYQ9_9ACTN</name>
<dbReference type="PROSITE" id="PS50126">
    <property type="entry name" value="S1"/>
    <property type="match status" value="1"/>
</dbReference>
<protein>
    <submittedName>
        <fullName evidence="2">S1 RNA-binding domain-containing protein</fullName>
    </submittedName>
</protein>
<evidence type="ECO:0000313" key="2">
    <source>
        <dbReference type="EMBL" id="MEJ8640768.1"/>
    </source>
</evidence>
<feature type="domain" description="S1 motif" evidence="1">
    <location>
        <begin position="23"/>
        <end position="87"/>
    </location>
</feature>
<proteinExistence type="predicted"/>
<dbReference type="Pfam" id="PF00575">
    <property type="entry name" value="S1"/>
    <property type="match status" value="1"/>
</dbReference>
<dbReference type="Gene3D" id="2.40.50.140">
    <property type="entry name" value="Nucleic acid-binding proteins"/>
    <property type="match status" value="1"/>
</dbReference>
<dbReference type="SUPFAM" id="SSF50249">
    <property type="entry name" value="Nucleic acid-binding proteins"/>
    <property type="match status" value="1"/>
</dbReference>
<evidence type="ECO:0000313" key="3">
    <source>
        <dbReference type="Proteomes" id="UP001382904"/>
    </source>
</evidence>
<organism evidence="2 3">
    <name type="scientific">Streptomyces caledonius</name>
    <dbReference type="NCBI Taxonomy" id="3134107"/>
    <lineage>
        <taxon>Bacteria</taxon>
        <taxon>Bacillati</taxon>
        <taxon>Actinomycetota</taxon>
        <taxon>Actinomycetes</taxon>
        <taxon>Kitasatosporales</taxon>
        <taxon>Streptomycetaceae</taxon>
        <taxon>Streptomyces</taxon>
    </lineage>
</organism>
<comment type="caution">
    <text evidence="2">The sequence shown here is derived from an EMBL/GenBank/DDBJ whole genome shotgun (WGS) entry which is preliminary data.</text>
</comment>
<dbReference type="Proteomes" id="UP001382904">
    <property type="component" value="Unassembled WGS sequence"/>
</dbReference>
<dbReference type="EMBL" id="JBBKAM010000002">
    <property type="protein sequence ID" value="MEJ8640768.1"/>
    <property type="molecule type" value="Genomic_DNA"/>
</dbReference>
<accession>A0ABU8TYQ9</accession>
<evidence type="ECO:0000259" key="1">
    <source>
        <dbReference type="PROSITE" id="PS50126"/>
    </source>
</evidence>
<dbReference type="InterPro" id="IPR050437">
    <property type="entry name" value="Ribos_protein_bS1-like"/>
</dbReference>
<dbReference type="InterPro" id="IPR003029">
    <property type="entry name" value="S1_domain"/>
</dbReference>
<gene>
    <name evidence="2" type="ORF">WKI68_03495</name>
</gene>
<dbReference type="PANTHER" id="PTHR10724">
    <property type="entry name" value="30S RIBOSOMAL PROTEIN S1"/>
    <property type="match status" value="1"/>
</dbReference>
<dbReference type="SMART" id="SM00316">
    <property type="entry name" value="S1"/>
    <property type="match status" value="1"/>
</dbReference>